<reference evidence="2 3" key="1">
    <citation type="submission" date="2024-05" db="EMBL/GenBank/DDBJ databases">
        <authorList>
            <person name="Jiang F."/>
        </authorList>
    </citation>
    <scope>NUCLEOTIDE SEQUENCE [LARGE SCALE GENOMIC DNA]</scope>
    <source>
        <strain evidence="2 3">LZ166</strain>
    </source>
</reference>
<keyword evidence="1" id="KW-1133">Transmembrane helix</keyword>
<protein>
    <submittedName>
        <fullName evidence="2">DUF6163 family protein</fullName>
    </submittedName>
</protein>
<dbReference type="Pfam" id="PF19660">
    <property type="entry name" value="DUF6163"/>
    <property type="match status" value="1"/>
</dbReference>
<evidence type="ECO:0000256" key="1">
    <source>
        <dbReference type="SAM" id="Phobius"/>
    </source>
</evidence>
<organism evidence="2 3">
    <name type="scientific">Aquibium pacificus</name>
    <dbReference type="NCBI Taxonomy" id="3153579"/>
    <lineage>
        <taxon>Bacteria</taxon>
        <taxon>Pseudomonadati</taxon>
        <taxon>Pseudomonadota</taxon>
        <taxon>Alphaproteobacteria</taxon>
        <taxon>Hyphomicrobiales</taxon>
        <taxon>Phyllobacteriaceae</taxon>
        <taxon>Aquibium</taxon>
    </lineage>
</organism>
<dbReference type="Proteomes" id="UP001556692">
    <property type="component" value="Unassembled WGS sequence"/>
</dbReference>
<feature type="transmembrane region" description="Helical" evidence="1">
    <location>
        <begin position="86"/>
        <end position="106"/>
    </location>
</feature>
<evidence type="ECO:0000313" key="2">
    <source>
        <dbReference type="EMBL" id="MEX0404897.1"/>
    </source>
</evidence>
<accession>A0ABV3SDS1</accession>
<dbReference type="EMBL" id="JBDPGJ010000001">
    <property type="protein sequence ID" value="MEX0404897.1"/>
    <property type="molecule type" value="Genomic_DNA"/>
</dbReference>
<feature type="transmembrane region" description="Helical" evidence="1">
    <location>
        <begin position="59"/>
        <end position="79"/>
    </location>
</feature>
<comment type="caution">
    <text evidence="2">The sequence shown here is derived from an EMBL/GenBank/DDBJ whole genome shotgun (WGS) entry which is preliminary data.</text>
</comment>
<feature type="transmembrane region" description="Helical" evidence="1">
    <location>
        <begin position="112"/>
        <end position="132"/>
    </location>
</feature>
<gene>
    <name evidence="2" type="ORF">ABGN05_04385</name>
</gene>
<name>A0ABV3SDS1_9HYPH</name>
<sequence length="139" mass="15841">MEEDFDGPVLRPALIDSLFEAFLRIVAAYSLLFGVFYWVRLIGFYPGPLWRFDTMPVEWQVASVVLAALFPIAGIGLWMTASWGPVIWFICAATEVVMFQAMSPVFGERHLIVASHILVAAIYVGFRATFFFQRRQVRD</sequence>
<evidence type="ECO:0000313" key="3">
    <source>
        <dbReference type="Proteomes" id="UP001556692"/>
    </source>
</evidence>
<dbReference type="RefSeq" id="WP_367952758.1">
    <property type="nucleotide sequence ID" value="NZ_JBDPGJ010000001.1"/>
</dbReference>
<keyword evidence="1" id="KW-0472">Membrane</keyword>
<dbReference type="InterPro" id="IPR046161">
    <property type="entry name" value="DUF6163"/>
</dbReference>
<keyword evidence="1" id="KW-0812">Transmembrane</keyword>
<feature type="transmembrane region" description="Helical" evidence="1">
    <location>
        <begin position="21"/>
        <end position="39"/>
    </location>
</feature>
<keyword evidence="3" id="KW-1185">Reference proteome</keyword>
<proteinExistence type="predicted"/>